<feature type="region of interest" description="Disordered" evidence="2">
    <location>
        <begin position="42"/>
        <end position="63"/>
    </location>
</feature>
<reference evidence="3 4" key="1">
    <citation type="journal article" date="2020" name="Cell">
        <title>Large-Scale Comparative Analyses of Tick Genomes Elucidate Their Genetic Diversity and Vector Capacities.</title>
        <authorList>
            <consortium name="Tick Genome and Microbiome Consortium (TIGMIC)"/>
            <person name="Jia N."/>
            <person name="Wang J."/>
            <person name="Shi W."/>
            <person name="Du L."/>
            <person name="Sun Y."/>
            <person name="Zhan W."/>
            <person name="Jiang J.F."/>
            <person name="Wang Q."/>
            <person name="Zhang B."/>
            <person name="Ji P."/>
            <person name="Bell-Sakyi L."/>
            <person name="Cui X.M."/>
            <person name="Yuan T.T."/>
            <person name="Jiang B.G."/>
            <person name="Yang W.F."/>
            <person name="Lam T.T."/>
            <person name="Chang Q.C."/>
            <person name="Ding S.J."/>
            <person name="Wang X.J."/>
            <person name="Zhu J.G."/>
            <person name="Ruan X.D."/>
            <person name="Zhao L."/>
            <person name="Wei J.T."/>
            <person name="Ye R.Z."/>
            <person name="Que T.C."/>
            <person name="Du C.H."/>
            <person name="Zhou Y.H."/>
            <person name="Cheng J.X."/>
            <person name="Dai P.F."/>
            <person name="Guo W.B."/>
            <person name="Han X.H."/>
            <person name="Huang E.J."/>
            <person name="Li L.F."/>
            <person name="Wei W."/>
            <person name="Gao Y.C."/>
            <person name="Liu J.Z."/>
            <person name="Shao H.Z."/>
            <person name="Wang X."/>
            <person name="Wang C.C."/>
            <person name="Yang T.C."/>
            <person name="Huo Q.B."/>
            <person name="Li W."/>
            <person name="Chen H.Y."/>
            <person name="Chen S.E."/>
            <person name="Zhou L.G."/>
            <person name="Ni X.B."/>
            <person name="Tian J.H."/>
            <person name="Sheng Y."/>
            <person name="Liu T."/>
            <person name="Pan Y.S."/>
            <person name="Xia L.Y."/>
            <person name="Li J."/>
            <person name="Zhao F."/>
            <person name="Cao W.C."/>
        </authorList>
    </citation>
    <scope>NUCLEOTIDE SEQUENCE [LARGE SCALE GENOMIC DNA]</scope>
    <source>
        <strain evidence="3">HaeL-2018</strain>
    </source>
</reference>
<dbReference type="OrthoDB" id="28127at2759"/>
<protein>
    <submittedName>
        <fullName evidence="3">Uncharacterized protein</fullName>
    </submittedName>
</protein>
<dbReference type="InterPro" id="IPR037151">
    <property type="entry name" value="AlkB-like_sf"/>
</dbReference>
<dbReference type="VEuPathDB" id="VectorBase:HLOH_065085"/>
<organism evidence="3 4">
    <name type="scientific">Haemaphysalis longicornis</name>
    <name type="common">Bush tick</name>
    <dbReference type="NCBI Taxonomy" id="44386"/>
    <lineage>
        <taxon>Eukaryota</taxon>
        <taxon>Metazoa</taxon>
        <taxon>Ecdysozoa</taxon>
        <taxon>Arthropoda</taxon>
        <taxon>Chelicerata</taxon>
        <taxon>Arachnida</taxon>
        <taxon>Acari</taxon>
        <taxon>Parasitiformes</taxon>
        <taxon>Ixodida</taxon>
        <taxon>Ixodoidea</taxon>
        <taxon>Ixodidae</taxon>
        <taxon>Haemaphysalinae</taxon>
        <taxon>Haemaphysalis</taxon>
    </lineage>
</organism>
<dbReference type="EMBL" id="JABSTR010002973">
    <property type="protein sequence ID" value="KAH9384719.1"/>
    <property type="molecule type" value="Genomic_DNA"/>
</dbReference>
<name>A0A9J6H1V9_HAELO</name>
<evidence type="ECO:0000256" key="2">
    <source>
        <dbReference type="SAM" id="MobiDB-lite"/>
    </source>
</evidence>
<gene>
    <name evidence="3" type="ORF">HPB48_026729</name>
</gene>
<evidence type="ECO:0000256" key="1">
    <source>
        <dbReference type="ARBA" id="ARBA00001954"/>
    </source>
</evidence>
<feature type="compositionally biased region" description="Basic and acidic residues" evidence="2">
    <location>
        <begin position="48"/>
        <end position="59"/>
    </location>
</feature>
<dbReference type="AlphaFoldDB" id="A0A9J6H1V9"/>
<accession>A0A9J6H1V9</accession>
<comment type="cofactor">
    <cofactor evidence="1">
        <name>Fe(2+)</name>
        <dbReference type="ChEBI" id="CHEBI:29033"/>
    </cofactor>
</comment>
<sequence length="100" mass="10919">MAALAVSRVVLPSSKICSCFLRAALSSPRRLFSIQVGINDASKQDGATTEKHTTDHFEGSDPSTLAEVTQNMTVYDDFVTPEEESTLLGEIEPQFKRLSV</sequence>
<proteinExistence type="predicted"/>
<dbReference type="Proteomes" id="UP000821853">
    <property type="component" value="Unassembled WGS sequence"/>
</dbReference>
<evidence type="ECO:0000313" key="4">
    <source>
        <dbReference type="Proteomes" id="UP000821853"/>
    </source>
</evidence>
<evidence type="ECO:0000313" key="3">
    <source>
        <dbReference type="EMBL" id="KAH9384719.1"/>
    </source>
</evidence>
<comment type="caution">
    <text evidence="3">The sequence shown here is derived from an EMBL/GenBank/DDBJ whole genome shotgun (WGS) entry which is preliminary data.</text>
</comment>
<keyword evidence="4" id="KW-1185">Reference proteome</keyword>
<dbReference type="Gene3D" id="2.60.120.590">
    <property type="entry name" value="Alpha-ketoglutarate-dependent dioxygenase AlkB-like"/>
    <property type="match status" value="1"/>
</dbReference>